<reference evidence="17 18" key="1">
    <citation type="submission" date="2024-03" db="EMBL/GenBank/DDBJ databases">
        <title>Complete genome sequence of the green alga Chloropicon roscoffensis RCC1871.</title>
        <authorList>
            <person name="Lemieux C."/>
            <person name="Pombert J.-F."/>
            <person name="Otis C."/>
            <person name="Turmel M."/>
        </authorList>
    </citation>
    <scope>NUCLEOTIDE SEQUENCE [LARGE SCALE GENOMIC DNA]</scope>
    <source>
        <strain evidence="17 18">RCC1871</strain>
    </source>
</reference>
<dbReference type="GO" id="GO:0032580">
    <property type="term" value="C:Golgi cisterna membrane"/>
    <property type="evidence" value="ECO:0007669"/>
    <property type="project" value="UniProtKB-SubCell"/>
</dbReference>
<accession>A0AAX4PFQ3</accession>
<dbReference type="CDD" id="cd19952">
    <property type="entry name" value="GT29"/>
    <property type="match status" value="1"/>
</dbReference>
<keyword evidence="10" id="KW-1015">Disulfide bond</keyword>
<feature type="domain" description="EGF-like" evidence="16">
    <location>
        <begin position="178"/>
        <end position="189"/>
    </location>
</feature>
<gene>
    <name evidence="17" type="ORF">HKI87_10g64650</name>
</gene>
<keyword evidence="5 15" id="KW-0812">Transmembrane</keyword>
<keyword evidence="9 15" id="KW-0472">Membrane</keyword>
<keyword evidence="8" id="KW-0333">Golgi apparatus</keyword>
<evidence type="ECO:0000256" key="1">
    <source>
        <dbReference type="ARBA" id="ARBA00004447"/>
    </source>
</evidence>
<evidence type="ECO:0000313" key="17">
    <source>
        <dbReference type="EMBL" id="WZN64908.1"/>
    </source>
</evidence>
<feature type="transmembrane region" description="Helical" evidence="15">
    <location>
        <begin position="42"/>
        <end position="59"/>
    </location>
</feature>
<feature type="compositionally biased region" description="Basic residues" evidence="14">
    <location>
        <begin position="88"/>
        <end position="98"/>
    </location>
</feature>
<evidence type="ECO:0000256" key="15">
    <source>
        <dbReference type="SAM" id="Phobius"/>
    </source>
</evidence>
<evidence type="ECO:0000256" key="6">
    <source>
        <dbReference type="ARBA" id="ARBA00022968"/>
    </source>
</evidence>
<comment type="subcellular location">
    <subcellularLocation>
        <location evidence="1">Golgi apparatus</location>
        <location evidence="1">Golgi stack membrane</location>
        <topology evidence="1">Single-pass type II membrane protein</topology>
    </subcellularLocation>
</comment>
<evidence type="ECO:0000256" key="4">
    <source>
        <dbReference type="ARBA" id="ARBA00022679"/>
    </source>
</evidence>
<keyword evidence="4" id="KW-0808">Transferase</keyword>
<protein>
    <recommendedName>
        <fullName evidence="13">beta-galactoside alpha-(2,6)-sialyltransferase</fullName>
        <ecNumber evidence="13">2.4.3.1</ecNumber>
    </recommendedName>
</protein>
<evidence type="ECO:0000256" key="11">
    <source>
        <dbReference type="ARBA" id="ARBA00023180"/>
    </source>
</evidence>
<dbReference type="InterPro" id="IPR000742">
    <property type="entry name" value="EGF"/>
</dbReference>
<keyword evidence="11" id="KW-0325">Glycoprotein</keyword>
<dbReference type="GO" id="GO:0003835">
    <property type="term" value="F:beta-galactoside alpha-2,6-sialyltransferase activity"/>
    <property type="evidence" value="ECO:0007669"/>
    <property type="project" value="UniProtKB-EC"/>
</dbReference>
<organism evidence="17 18">
    <name type="scientific">Chloropicon roscoffensis</name>
    <dbReference type="NCBI Taxonomy" id="1461544"/>
    <lineage>
        <taxon>Eukaryota</taxon>
        <taxon>Viridiplantae</taxon>
        <taxon>Chlorophyta</taxon>
        <taxon>Chloropicophyceae</taxon>
        <taxon>Chloropicales</taxon>
        <taxon>Chloropicaceae</taxon>
        <taxon>Chloropicon</taxon>
    </lineage>
</organism>
<evidence type="ECO:0000256" key="2">
    <source>
        <dbReference type="ARBA" id="ARBA00006003"/>
    </source>
</evidence>
<dbReference type="PANTHER" id="PTHR46059:SF1">
    <property type="entry name" value="BETA-GALACTOSIDE ALPHA-2,6-SIALYLTRANSFERASE"/>
    <property type="match status" value="1"/>
</dbReference>
<evidence type="ECO:0000256" key="7">
    <source>
        <dbReference type="ARBA" id="ARBA00022989"/>
    </source>
</evidence>
<evidence type="ECO:0000256" key="13">
    <source>
        <dbReference type="ARBA" id="ARBA00034329"/>
    </source>
</evidence>
<evidence type="ECO:0000259" key="16">
    <source>
        <dbReference type="PROSITE" id="PS00022"/>
    </source>
</evidence>
<evidence type="ECO:0000313" key="18">
    <source>
        <dbReference type="Proteomes" id="UP001472866"/>
    </source>
</evidence>
<comment type="catalytic activity">
    <reaction evidence="12">
        <text>a beta-D-galactoside + CMP-N-acetyl-beta-neuraminate = an N-acetyl-alpha-neuraminyl-(2-&gt;6)-beta-D-galactosyl derivative + CMP + H(+)</text>
        <dbReference type="Rhea" id="RHEA:52104"/>
        <dbReference type="ChEBI" id="CHEBI:15378"/>
        <dbReference type="ChEBI" id="CHEBI:28034"/>
        <dbReference type="ChEBI" id="CHEBI:57812"/>
        <dbReference type="ChEBI" id="CHEBI:60377"/>
        <dbReference type="ChEBI" id="CHEBI:136398"/>
        <dbReference type="EC" id="2.4.3.1"/>
    </reaction>
</comment>
<evidence type="ECO:0000256" key="3">
    <source>
        <dbReference type="ARBA" id="ARBA00022676"/>
    </source>
</evidence>
<evidence type="ECO:0000256" key="9">
    <source>
        <dbReference type="ARBA" id="ARBA00023136"/>
    </source>
</evidence>
<dbReference type="Proteomes" id="UP001472866">
    <property type="component" value="Chromosome 10"/>
</dbReference>
<feature type="region of interest" description="Disordered" evidence="14">
    <location>
        <begin position="1"/>
        <end position="32"/>
    </location>
</feature>
<evidence type="ECO:0000256" key="12">
    <source>
        <dbReference type="ARBA" id="ARBA00034249"/>
    </source>
</evidence>
<evidence type="ECO:0000256" key="5">
    <source>
        <dbReference type="ARBA" id="ARBA00022692"/>
    </source>
</evidence>
<keyword evidence="18" id="KW-1185">Reference proteome</keyword>
<evidence type="ECO:0000256" key="10">
    <source>
        <dbReference type="ARBA" id="ARBA00023157"/>
    </source>
</evidence>
<feature type="region of interest" description="Disordered" evidence="14">
    <location>
        <begin position="88"/>
        <end position="109"/>
    </location>
</feature>
<dbReference type="Gene3D" id="3.90.1480.20">
    <property type="entry name" value="Glycosyl transferase family 29"/>
    <property type="match status" value="1"/>
</dbReference>
<sequence length="520" mass="58418">MPTEFRRTADQSAAMNGAESAASDDDKHYGKHAAREATRRKYAVLILCIPVLTGAYALMASQGCEDDDQLGPLHYLKNDFLETRQGRQHNTHNPAHQHRQGDGGILHAGKGKHKHQKVKASHDSVGVPDWIPPPTSIALDKHKAGDLGHSAARASGGSSCPTNGDCGIHGKCLADGTCGCAVLYEGERCERLRPFESGKNLKKGKSLDFAGDMVLHQERMKKRDKLKVFLPGKEKDADKGHRVLSSGDELKRLVQILPKNDTILNAQVYEKCAVIGSSGIVLSYEHGKEIDTHDFVMRFNSAPTKGFEKHVGSFTTHRITNTQNWAFRESDDENLMIHLRAKSAIIGLFYNYRSKSRRKKEWIPHLWAFDPDYVEFVAHSLSFMATSGLYGIMMAMQRCREVNIYGFHVSTKQGALYHYYDVCDVPANPSRDGDEFRFVKALANAGFINFGEDCVLECHETQEVCDKCKREKNFVQQEMASTKHCNPKRVSEGHNIVPWASRRARSRFNRKHAKDPHHKH</sequence>
<evidence type="ECO:0000256" key="8">
    <source>
        <dbReference type="ARBA" id="ARBA00023034"/>
    </source>
</evidence>
<keyword evidence="7 15" id="KW-1133">Transmembrane helix</keyword>
<dbReference type="Pfam" id="PF00777">
    <property type="entry name" value="Glyco_transf_29"/>
    <property type="match status" value="1"/>
</dbReference>
<comment type="similarity">
    <text evidence="2">Belongs to the glycosyltransferase 29 family.</text>
</comment>
<dbReference type="EMBL" id="CP151510">
    <property type="protein sequence ID" value="WZN64908.1"/>
    <property type="molecule type" value="Genomic_DNA"/>
</dbReference>
<keyword evidence="6" id="KW-0735">Signal-anchor</keyword>
<name>A0AAX4PFQ3_9CHLO</name>
<keyword evidence="3 17" id="KW-0328">Glycosyltransferase</keyword>
<proteinExistence type="inferred from homology"/>
<dbReference type="InterPro" id="IPR001675">
    <property type="entry name" value="Glyco_trans_29"/>
</dbReference>
<dbReference type="EC" id="2.4.3.1" evidence="13"/>
<dbReference type="PANTHER" id="PTHR46059">
    <property type="entry name" value="BETA-GALACTOSIDE ALPHA-2,6-SIALYLTRANSFERASE"/>
    <property type="match status" value="1"/>
</dbReference>
<dbReference type="AlphaFoldDB" id="A0AAX4PFQ3"/>
<dbReference type="InterPro" id="IPR038578">
    <property type="entry name" value="GT29-like_sf"/>
</dbReference>
<evidence type="ECO:0000256" key="14">
    <source>
        <dbReference type="SAM" id="MobiDB-lite"/>
    </source>
</evidence>
<dbReference type="PROSITE" id="PS00022">
    <property type="entry name" value="EGF_1"/>
    <property type="match status" value="1"/>
</dbReference>